<dbReference type="AlphaFoldDB" id="Q7Y016"/>
<accession>Q7Y016</accession>
<reference evidence="4" key="2">
    <citation type="journal article" date="2005" name="Nature">
        <title>The map-based sequence of the rice genome.</title>
        <authorList>
            <consortium name="International rice genome sequencing project (IRGSP)"/>
            <person name="Matsumoto T."/>
            <person name="Wu J."/>
            <person name="Kanamori H."/>
            <person name="Katayose Y."/>
            <person name="Fujisawa M."/>
            <person name="Namiki N."/>
            <person name="Mizuno H."/>
            <person name="Yamamoto K."/>
            <person name="Antonio B.A."/>
            <person name="Baba T."/>
            <person name="Sakata K."/>
            <person name="Nagamura Y."/>
            <person name="Aoki H."/>
            <person name="Arikawa K."/>
            <person name="Arita K."/>
            <person name="Bito T."/>
            <person name="Chiden Y."/>
            <person name="Fujitsuka N."/>
            <person name="Fukunaka R."/>
            <person name="Hamada M."/>
            <person name="Harada C."/>
            <person name="Hayashi A."/>
            <person name="Hijishita S."/>
            <person name="Honda M."/>
            <person name="Hosokawa S."/>
            <person name="Ichikawa Y."/>
            <person name="Idonuma A."/>
            <person name="Iijima M."/>
            <person name="Ikeda M."/>
            <person name="Ikeno M."/>
            <person name="Ito K."/>
            <person name="Ito S."/>
            <person name="Ito T."/>
            <person name="Ito Y."/>
            <person name="Ito Y."/>
            <person name="Iwabuchi A."/>
            <person name="Kamiya K."/>
            <person name="Karasawa W."/>
            <person name="Kurita K."/>
            <person name="Katagiri S."/>
            <person name="Kikuta A."/>
            <person name="Kobayashi H."/>
            <person name="Kobayashi N."/>
            <person name="Machita K."/>
            <person name="Maehara T."/>
            <person name="Masukawa M."/>
            <person name="Mizubayashi T."/>
            <person name="Mukai Y."/>
            <person name="Nagasaki H."/>
            <person name="Nagata Y."/>
            <person name="Naito S."/>
            <person name="Nakashima M."/>
            <person name="Nakama Y."/>
            <person name="Nakamichi Y."/>
            <person name="Nakamura M."/>
            <person name="Meguro A."/>
            <person name="Negishi M."/>
            <person name="Ohta I."/>
            <person name="Ohta T."/>
            <person name="Okamoto M."/>
            <person name="Ono N."/>
            <person name="Saji S."/>
            <person name="Sakaguchi M."/>
            <person name="Sakai K."/>
            <person name="Shibata M."/>
            <person name="Shimokawa T."/>
            <person name="Song J."/>
            <person name="Takazaki Y."/>
            <person name="Terasawa K."/>
            <person name="Tsugane M."/>
            <person name="Tsuji K."/>
            <person name="Ueda S."/>
            <person name="Waki K."/>
            <person name="Yamagata H."/>
            <person name="Yamamoto M."/>
            <person name="Yamamoto S."/>
            <person name="Yamane H."/>
            <person name="Yoshiki S."/>
            <person name="Yoshihara R."/>
            <person name="Yukawa K."/>
            <person name="Zhong H."/>
            <person name="Yano M."/>
            <person name="Yuan Q."/>
            <person name="Ouyang S."/>
            <person name="Liu J."/>
            <person name="Jones K.M."/>
            <person name="Gansberger K."/>
            <person name="Moffat K."/>
            <person name="Hill J."/>
            <person name="Bera J."/>
            <person name="Fadrosh D."/>
            <person name="Jin S."/>
            <person name="Johri S."/>
            <person name="Kim M."/>
            <person name="Overton L."/>
            <person name="Reardon M."/>
            <person name="Tsitrin T."/>
            <person name="Vuong H."/>
            <person name="Weaver B."/>
            <person name="Ciecko A."/>
            <person name="Tallon L."/>
            <person name="Jackson J."/>
            <person name="Pai G."/>
            <person name="Aken S.V."/>
            <person name="Utterback T."/>
            <person name="Reidmuller S."/>
            <person name="Feldblyum T."/>
            <person name="Hsiao J."/>
            <person name="Zismann V."/>
            <person name="Iobst S."/>
            <person name="de Vazeille A.R."/>
            <person name="Buell C.R."/>
            <person name="Ying K."/>
            <person name="Li Y."/>
            <person name="Lu T."/>
            <person name="Huang Y."/>
            <person name="Zhao Q."/>
            <person name="Feng Q."/>
            <person name="Zhang L."/>
            <person name="Zhu J."/>
            <person name="Weng Q."/>
            <person name="Mu J."/>
            <person name="Lu Y."/>
            <person name="Fan D."/>
            <person name="Liu Y."/>
            <person name="Guan J."/>
            <person name="Zhang Y."/>
            <person name="Yu S."/>
            <person name="Liu X."/>
            <person name="Zhang Y."/>
            <person name="Hong G."/>
            <person name="Han B."/>
            <person name="Choisne N."/>
            <person name="Demange N."/>
            <person name="Orjeda G."/>
            <person name="Samain S."/>
            <person name="Cattolico L."/>
            <person name="Pelletier E."/>
            <person name="Couloux A."/>
            <person name="Segurens B."/>
            <person name="Wincker P."/>
            <person name="D'Hont A."/>
            <person name="Scarpelli C."/>
            <person name="Weissenbach J."/>
            <person name="Salanoubat M."/>
            <person name="Quetier F."/>
            <person name="Yu Y."/>
            <person name="Kim H.R."/>
            <person name="Rambo T."/>
            <person name="Currie J."/>
            <person name="Collura K."/>
            <person name="Luo M."/>
            <person name="Yang T."/>
            <person name="Ammiraju J.S.S."/>
            <person name="Engler F."/>
            <person name="Soderlund C."/>
            <person name="Wing R.A."/>
            <person name="Palmer L.E."/>
            <person name="de la Bastide M."/>
            <person name="Spiegel L."/>
            <person name="Nascimento L."/>
            <person name="Zutavern T."/>
            <person name="O'Shaughnessy A."/>
            <person name="Dike S."/>
            <person name="Dedhia N."/>
            <person name="Preston R."/>
            <person name="Balija V."/>
            <person name="McCombie W.R."/>
            <person name="Chow T."/>
            <person name="Chen H."/>
            <person name="Chung M."/>
            <person name="Chen C."/>
            <person name="Shaw J."/>
            <person name="Wu H."/>
            <person name="Hsiao K."/>
            <person name="Chao Y."/>
            <person name="Chu M."/>
            <person name="Cheng C."/>
            <person name="Hour A."/>
            <person name="Lee P."/>
            <person name="Lin S."/>
            <person name="Lin Y."/>
            <person name="Liou J."/>
            <person name="Liu S."/>
            <person name="Hsing Y."/>
            <person name="Raghuvanshi S."/>
            <person name="Mohanty A."/>
            <person name="Bharti A.K."/>
            <person name="Gaur A."/>
            <person name="Gupta V."/>
            <person name="Kumar D."/>
            <person name="Ravi V."/>
            <person name="Vij S."/>
            <person name="Kapur A."/>
            <person name="Khurana P."/>
            <person name="Khurana P."/>
            <person name="Khurana J.P."/>
            <person name="Tyagi A.K."/>
            <person name="Gaikwad K."/>
            <person name="Singh A."/>
            <person name="Dalal V."/>
            <person name="Srivastava S."/>
            <person name="Dixit A."/>
            <person name="Pal A.K."/>
            <person name="Ghazi I.A."/>
            <person name="Yadav M."/>
            <person name="Pandit A."/>
            <person name="Bhargava A."/>
            <person name="Sureshbabu K."/>
            <person name="Batra K."/>
            <person name="Sharma T.R."/>
            <person name="Mohapatra T."/>
            <person name="Singh N.K."/>
            <person name="Messing J."/>
            <person name="Nelson A.B."/>
            <person name="Fuks G."/>
            <person name="Kavchok S."/>
            <person name="Keizer G."/>
            <person name="Linton E."/>
            <person name="Llaca V."/>
            <person name="Song R."/>
            <person name="Tanyolac B."/>
            <person name="Young S."/>
            <person name="Ho-Il K."/>
            <person name="Hahn J.H."/>
            <person name="Sangsakoo G."/>
            <person name="Vanavichit A."/>
            <person name="de Mattos Luiz.A.T."/>
            <person name="Zimmer P.D."/>
            <person name="Malone G."/>
            <person name="Dellagostin O."/>
            <person name="de Oliveira A.C."/>
            <person name="Bevan M."/>
            <person name="Bancroft I."/>
            <person name="Minx P."/>
            <person name="Cordum H."/>
            <person name="Wilson R."/>
            <person name="Cheng Z."/>
            <person name="Jin W."/>
            <person name="Jiang J."/>
            <person name="Leong S.A."/>
            <person name="Iwama H."/>
            <person name="Gojobori T."/>
            <person name="Itoh T."/>
            <person name="Niimura Y."/>
            <person name="Fujii Y."/>
            <person name="Habara T."/>
            <person name="Sakai H."/>
            <person name="Sato Y."/>
            <person name="Wilson G."/>
            <person name="Kumar K."/>
            <person name="McCouch S."/>
            <person name="Juretic N."/>
            <person name="Hoen D."/>
            <person name="Wright S."/>
            <person name="Bruskiewich R."/>
            <person name="Bureau T."/>
            <person name="Miyao A."/>
            <person name="Hirochika H."/>
            <person name="Nishikawa T."/>
            <person name="Kadowaki K."/>
            <person name="Sugiura M."/>
            <person name="Burr B."/>
            <person name="Sasaki T."/>
        </authorList>
    </citation>
    <scope>NUCLEOTIDE SEQUENCE [LARGE SCALE GENOMIC DNA]</scope>
    <source>
        <strain evidence="4">cv. Nipponbare</strain>
    </source>
</reference>
<evidence type="ECO:0000256" key="1">
    <source>
        <dbReference type="SAM" id="MobiDB-lite"/>
    </source>
</evidence>
<sequence length="188" mass="20253">MQEKNGGGDSCFCSSSSWRRRLPRSPRRPVSRGFAAPLGPAALLEVPLGKVATVEACPARAFPLLRRPLVRSRHRLLVRSCRRPSVGATSSTPTAPESAREEKRAARSTARRTAAASPASAAREESTTREEKGGEGEAKGRRSREGDLLRVGGYGPHSLHCERPYYTAMRDLVLAGSFFASGALHDNG</sequence>
<dbReference type="EMBL" id="AC092556">
    <property type="protein sequence ID" value="AAR87261.1"/>
    <property type="molecule type" value="Genomic_DNA"/>
</dbReference>
<name>Q7Y016_ORYSJ</name>
<reference evidence="2" key="3">
    <citation type="submission" date="2006-01" db="EMBL/GenBank/DDBJ databases">
        <title>Oryza sativa chromosome 3 BAC OJ1112_G08 genomic sequence.</title>
        <authorList>
            <person name="Buell C.R."/>
            <person name="Yuan Q."/>
            <person name="Ouyang S."/>
            <person name="Liu J."/>
            <person name="Gansberger K."/>
            <person name="Jones K.M."/>
            <person name="Overton II L.L."/>
            <person name="Tsitrin T."/>
            <person name="Kim M.M."/>
            <person name="Bera J.J."/>
            <person name="Jin S.S."/>
            <person name="Fadrosh D.W."/>
            <person name="Tallon L.J."/>
            <person name="Koo H."/>
            <person name="Zismann V."/>
            <person name="Hsiao J."/>
            <person name="Blunt S."/>
            <person name="Vanaken S.S."/>
            <person name="Riedmuller S.B."/>
            <person name="Utterback T.T."/>
            <person name="Feldblyum T.V."/>
            <person name="Yang Q.Q."/>
            <person name="Haas B.J."/>
            <person name="Suh B.B."/>
            <person name="Peterson J.J."/>
            <person name="Quackenbush J."/>
            <person name="White O."/>
            <person name="Salzberg S.L."/>
            <person name="Fraser C.M."/>
        </authorList>
    </citation>
    <scope>NUCLEOTIDE SEQUENCE</scope>
</reference>
<feature type="region of interest" description="Disordered" evidence="1">
    <location>
        <begin position="82"/>
        <end position="154"/>
    </location>
</feature>
<reference evidence="2" key="1">
    <citation type="submission" date="2003-06" db="EMBL/GenBank/DDBJ databases">
        <authorList>
            <person name="Buell R."/>
        </authorList>
    </citation>
    <scope>NUCLEOTIDE SEQUENCE</scope>
</reference>
<evidence type="ECO:0000313" key="3">
    <source>
        <dbReference type="EMBL" id="AAR87261.1"/>
    </source>
</evidence>
<feature type="compositionally biased region" description="Basic and acidic residues" evidence="1">
    <location>
        <begin position="122"/>
        <end position="148"/>
    </location>
</feature>
<evidence type="ECO:0000313" key="4">
    <source>
        <dbReference type="Proteomes" id="UP000000763"/>
    </source>
</evidence>
<dbReference type="Proteomes" id="UP000000763">
    <property type="component" value="Chromosome 3"/>
</dbReference>
<feature type="compositionally biased region" description="Basic residues" evidence="1">
    <location>
        <begin position="18"/>
        <end position="30"/>
    </location>
</feature>
<gene>
    <name evidence="2" type="primary">OJ1112_G08.11</name>
    <name evidence="3" type="synonym">OSJNBa0047E24.4</name>
</gene>
<feature type="compositionally biased region" description="Low complexity" evidence="1">
    <location>
        <begin position="107"/>
        <end position="121"/>
    </location>
</feature>
<evidence type="ECO:0000313" key="2">
    <source>
        <dbReference type="EMBL" id="AAP68371.1"/>
    </source>
</evidence>
<reference evidence="4" key="5">
    <citation type="journal article" date="2008" name="Nucleic Acids Res.">
        <title>The rice annotation project database (RAP-DB): 2008 update.</title>
        <authorList>
            <consortium name="The rice annotation project (RAP)"/>
        </authorList>
    </citation>
    <scope>GENOME REANNOTATION</scope>
    <source>
        <strain evidence="4">cv. Nipponbare</strain>
    </source>
</reference>
<dbReference type="EMBL" id="AC135225">
    <property type="protein sequence ID" value="AAP68371.1"/>
    <property type="molecule type" value="Genomic_DNA"/>
</dbReference>
<protein>
    <submittedName>
        <fullName evidence="2">Uncharacterized protein</fullName>
    </submittedName>
</protein>
<proteinExistence type="predicted"/>
<reference evidence="3" key="4">
    <citation type="submission" date="2006-01" db="EMBL/GenBank/DDBJ databases">
        <title>Oryza sativa chromosome 3 BAC OSJNBa0047E24 genomic sequence.</title>
        <authorList>
            <person name="Buell C.R."/>
            <person name="Yuan Q."/>
            <person name="Ouyang S."/>
            <person name="Liu J."/>
            <person name="Gansberger K."/>
            <person name="Jones K.M."/>
            <person name="Overton II L.L."/>
            <person name="Tsitrin T."/>
            <person name="Kim M.M."/>
            <person name="Bera J.J."/>
            <person name="Jin S.S."/>
            <person name="Fadrosh D.W."/>
            <person name="Tallon L.J."/>
            <person name="Koo H."/>
            <person name="Zismann V."/>
            <person name="Hsiao J."/>
            <person name="Blunt S."/>
            <person name="Vanaken S.S."/>
            <person name="Riedmuller S.B."/>
            <person name="Utterback T.T."/>
            <person name="Feldblyum T.V."/>
            <person name="Yang Q.Q."/>
            <person name="Haas B.J."/>
            <person name="Suh B.B."/>
            <person name="Peterson J.J."/>
            <person name="Quackenbush J."/>
            <person name="White O."/>
            <person name="Salzberg S.L."/>
            <person name="Fraser C.M."/>
        </authorList>
    </citation>
    <scope>NUCLEOTIDE SEQUENCE</scope>
</reference>
<feature type="region of interest" description="Disordered" evidence="1">
    <location>
        <begin position="1"/>
        <end position="35"/>
    </location>
</feature>
<organism evidence="2 4">
    <name type="scientific">Oryza sativa subsp. japonica</name>
    <name type="common">Rice</name>
    <dbReference type="NCBI Taxonomy" id="39947"/>
    <lineage>
        <taxon>Eukaryota</taxon>
        <taxon>Viridiplantae</taxon>
        <taxon>Streptophyta</taxon>
        <taxon>Embryophyta</taxon>
        <taxon>Tracheophyta</taxon>
        <taxon>Spermatophyta</taxon>
        <taxon>Magnoliopsida</taxon>
        <taxon>Liliopsida</taxon>
        <taxon>Poales</taxon>
        <taxon>Poaceae</taxon>
        <taxon>BOP clade</taxon>
        <taxon>Oryzoideae</taxon>
        <taxon>Oryzeae</taxon>
        <taxon>Oryzinae</taxon>
        <taxon>Oryza</taxon>
        <taxon>Oryza sativa</taxon>
    </lineage>
</organism>